<feature type="transmembrane region" description="Helical" evidence="7">
    <location>
        <begin position="195"/>
        <end position="216"/>
    </location>
</feature>
<dbReference type="Gene3D" id="1.10.287.130">
    <property type="match status" value="1"/>
</dbReference>
<organism evidence="9 10">
    <name type="scientific">Thalassomonas viridans</name>
    <dbReference type="NCBI Taxonomy" id="137584"/>
    <lineage>
        <taxon>Bacteria</taxon>
        <taxon>Pseudomonadati</taxon>
        <taxon>Pseudomonadota</taxon>
        <taxon>Gammaproteobacteria</taxon>
        <taxon>Alteromonadales</taxon>
        <taxon>Colwelliaceae</taxon>
        <taxon>Thalassomonas</taxon>
    </lineage>
</organism>
<dbReference type="CDD" id="cd00082">
    <property type="entry name" value="HisKA"/>
    <property type="match status" value="1"/>
</dbReference>
<evidence type="ECO:0000313" key="9">
    <source>
        <dbReference type="EMBL" id="WDE05981.1"/>
    </source>
</evidence>
<reference evidence="9 10" key="1">
    <citation type="journal article" date="2015" name="Genome Announc.">
        <title>Draft Genome Sequences of Marine Isolates of Thalassomonas viridans and Thalassomonas actiniarum.</title>
        <authorList>
            <person name="Olonade I."/>
            <person name="van Zyl L.J."/>
            <person name="Trindade M."/>
        </authorList>
    </citation>
    <scope>NUCLEOTIDE SEQUENCE [LARGE SCALE GENOMIC DNA]</scope>
    <source>
        <strain evidence="9 10">XOM25</strain>
    </source>
</reference>
<accession>A0AAE9Z384</accession>
<keyword evidence="6" id="KW-0902">Two-component regulatory system</keyword>
<dbReference type="SUPFAM" id="SSF47384">
    <property type="entry name" value="Homodimeric domain of signal transducing histidine kinase"/>
    <property type="match status" value="1"/>
</dbReference>
<dbReference type="EMBL" id="CP059733">
    <property type="protein sequence ID" value="WDE05981.1"/>
    <property type="molecule type" value="Genomic_DNA"/>
</dbReference>
<feature type="transmembrane region" description="Helical" evidence="7">
    <location>
        <begin position="6"/>
        <end position="27"/>
    </location>
</feature>
<dbReference type="PROSITE" id="PS50109">
    <property type="entry name" value="HIS_KIN"/>
    <property type="match status" value="1"/>
</dbReference>
<comment type="catalytic activity">
    <reaction evidence="1">
        <text>ATP + protein L-histidine = ADP + protein N-phospho-L-histidine.</text>
        <dbReference type="EC" id="2.7.13.3"/>
    </reaction>
</comment>
<evidence type="ECO:0000259" key="8">
    <source>
        <dbReference type="PROSITE" id="PS50109"/>
    </source>
</evidence>
<dbReference type="PANTHER" id="PTHR43711">
    <property type="entry name" value="TWO-COMPONENT HISTIDINE KINASE"/>
    <property type="match status" value="1"/>
</dbReference>
<keyword evidence="10" id="KW-1185">Reference proteome</keyword>
<dbReference type="InterPro" id="IPR036097">
    <property type="entry name" value="HisK_dim/P_sf"/>
</dbReference>
<keyword evidence="4" id="KW-0808">Transferase</keyword>
<proteinExistence type="predicted"/>
<keyword evidence="7" id="KW-0812">Transmembrane</keyword>
<evidence type="ECO:0000256" key="6">
    <source>
        <dbReference type="ARBA" id="ARBA00023012"/>
    </source>
</evidence>
<dbReference type="PRINTS" id="PR00344">
    <property type="entry name" value="BCTRLSENSOR"/>
</dbReference>
<dbReference type="AlphaFoldDB" id="A0AAE9Z384"/>
<dbReference type="EC" id="2.7.13.3" evidence="2"/>
<dbReference type="InterPro" id="IPR005467">
    <property type="entry name" value="His_kinase_dom"/>
</dbReference>
<evidence type="ECO:0000256" key="4">
    <source>
        <dbReference type="ARBA" id="ARBA00022679"/>
    </source>
</evidence>
<keyword evidence="3" id="KW-0597">Phosphoprotein</keyword>
<dbReference type="InterPro" id="IPR050736">
    <property type="entry name" value="Sensor_HK_Regulatory"/>
</dbReference>
<dbReference type="Proteomes" id="UP000032352">
    <property type="component" value="Chromosome"/>
</dbReference>
<protein>
    <recommendedName>
        <fullName evidence="2">histidine kinase</fullName>
        <ecNumber evidence="2">2.7.13.3</ecNumber>
    </recommendedName>
</protein>
<name>A0AAE9Z384_9GAMM</name>
<evidence type="ECO:0000256" key="1">
    <source>
        <dbReference type="ARBA" id="ARBA00000085"/>
    </source>
</evidence>
<evidence type="ECO:0000256" key="5">
    <source>
        <dbReference type="ARBA" id="ARBA00022777"/>
    </source>
</evidence>
<evidence type="ECO:0000313" key="10">
    <source>
        <dbReference type="Proteomes" id="UP000032352"/>
    </source>
</evidence>
<dbReference type="InterPro" id="IPR003594">
    <property type="entry name" value="HATPase_dom"/>
</dbReference>
<keyword evidence="5 9" id="KW-0418">Kinase</keyword>
<dbReference type="Gene3D" id="6.10.340.10">
    <property type="match status" value="1"/>
</dbReference>
<feature type="domain" description="Histidine kinase" evidence="8">
    <location>
        <begin position="287"/>
        <end position="506"/>
    </location>
</feature>
<dbReference type="SMART" id="SM00388">
    <property type="entry name" value="HisKA"/>
    <property type="match status" value="1"/>
</dbReference>
<dbReference type="SUPFAM" id="SSF55874">
    <property type="entry name" value="ATPase domain of HSP90 chaperone/DNA topoisomerase II/histidine kinase"/>
    <property type="match status" value="1"/>
</dbReference>
<dbReference type="RefSeq" id="WP_044840480.1">
    <property type="nucleotide sequence ID" value="NZ_CP059733.1"/>
</dbReference>
<evidence type="ECO:0000256" key="7">
    <source>
        <dbReference type="SAM" id="Phobius"/>
    </source>
</evidence>
<gene>
    <name evidence="9" type="ORF">SG34_003360</name>
</gene>
<keyword evidence="7" id="KW-0472">Membrane</keyword>
<evidence type="ECO:0000256" key="3">
    <source>
        <dbReference type="ARBA" id="ARBA00022553"/>
    </source>
</evidence>
<dbReference type="Pfam" id="PF02518">
    <property type="entry name" value="HATPase_c"/>
    <property type="match status" value="1"/>
</dbReference>
<keyword evidence="7" id="KW-1133">Transmembrane helix</keyword>
<sequence length="507" mass="57515">MKISLYQRLAITLSFAFILMAYLLFWWSTELSRHSQHQAEQKLHLQLADHLAHDNPLLQDGVYDKKALSNLFHTLMLLGPSFEFYFLDPTGKILSYSADANKIKRKDVDIRPLLDLIEHPQSLPVYGDDPRSTNQQKIFSAAPVYTNEKSTWEQDSDDKPGGKTLQGYLYVIIGGEIYDSVFQVAKSDQQLQQNIMLICGGLLLLLLLLLALFRYFTSPIRLLLADMQAIQQHKFDPAKVSLHKWPENDSNEVNLLGCAFTAMVEQINAQLLQLNANERMRKELLAHLSHDLRTPLAAMQGYIEILAIKGDTISRQEREQYIATVLRNGKQLKMLIDQIFELAHLEDGQVSVNLETFPIGELLYDIVAKFSLKASEKNIRLTLNPQQCRYMVYSDIAKLERILTNLLENAIRHTPQQGEITLEVIQDKDKIKVSVIDTGTGISSEDIAYIFDPRYRASNATGDKKQHAGLGLAISKRLSMILNSELSVESKLGQGCRFSFCLQSVMT</sequence>
<dbReference type="SMART" id="SM00387">
    <property type="entry name" value="HATPase_c"/>
    <property type="match status" value="1"/>
</dbReference>
<dbReference type="InterPro" id="IPR004358">
    <property type="entry name" value="Sig_transdc_His_kin-like_C"/>
</dbReference>
<dbReference type="Pfam" id="PF00512">
    <property type="entry name" value="HisKA"/>
    <property type="match status" value="1"/>
</dbReference>
<dbReference type="InterPro" id="IPR036890">
    <property type="entry name" value="HATPase_C_sf"/>
</dbReference>
<dbReference type="Gene3D" id="3.30.565.10">
    <property type="entry name" value="Histidine kinase-like ATPase, C-terminal domain"/>
    <property type="match status" value="1"/>
</dbReference>
<dbReference type="InterPro" id="IPR003661">
    <property type="entry name" value="HisK_dim/P_dom"/>
</dbReference>
<dbReference type="PANTHER" id="PTHR43711:SF26">
    <property type="entry name" value="SENSOR HISTIDINE KINASE RCSC"/>
    <property type="match status" value="1"/>
</dbReference>
<reference evidence="9 10" key="2">
    <citation type="journal article" date="2022" name="Mar. Drugs">
        <title>Bioassay-Guided Fractionation Leads to the Detection of Cholic Acid Generated by the Rare Thalassomonas sp.</title>
        <authorList>
            <person name="Pheiffer F."/>
            <person name="Schneider Y.K."/>
            <person name="Hansen E.H."/>
            <person name="Andersen J.H."/>
            <person name="Isaksson J."/>
            <person name="Busche T."/>
            <person name="R C."/>
            <person name="Kalinowski J."/>
            <person name="Zyl L.V."/>
            <person name="Trindade M."/>
        </authorList>
    </citation>
    <scope>NUCLEOTIDE SEQUENCE [LARGE SCALE GENOMIC DNA]</scope>
    <source>
        <strain evidence="9 10">XOM25</strain>
    </source>
</reference>
<dbReference type="KEGG" id="tvd:SG34_003360"/>
<dbReference type="GO" id="GO:0000155">
    <property type="term" value="F:phosphorelay sensor kinase activity"/>
    <property type="evidence" value="ECO:0007669"/>
    <property type="project" value="InterPro"/>
</dbReference>
<evidence type="ECO:0000256" key="2">
    <source>
        <dbReference type="ARBA" id="ARBA00012438"/>
    </source>
</evidence>